<feature type="transmembrane region" description="Helical" evidence="1">
    <location>
        <begin position="136"/>
        <end position="156"/>
    </location>
</feature>
<dbReference type="Gene3D" id="1.20.1070.10">
    <property type="entry name" value="Rhodopsin 7-helix transmembrane proteins"/>
    <property type="match status" value="1"/>
</dbReference>
<gene>
    <name evidence="2" type="ORF">EDS130_LOCUS20043</name>
</gene>
<comment type="caution">
    <text evidence="2">The sequence shown here is derived from an EMBL/GenBank/DDBJ whole genome shotgun (WGS) entry which is preliminary data.</text>
</comment>
<organism evidence="2 3">
    <name type="scientific">Adineta ricciae</name>
    <name type="common">Rotifer</name>
    <dbReference type="NCBI Taxonomy" id="249248"/>
    <lineage>
        <taxon>Eukaryota</taxon>
        <taxon>Metazoa</taxon>
        <taxon>Spiralia</taxon>
        <taxon>Gnathifera</taxon>
        <taxon>Rotifera</taxon>
        <taxon>Eurotatoria</taxon>
        <taxon>Bdelloidea</taxon>
        <taxon>Adinetida</taxon>
        <taxon>Adinetidae</taxon>
        <taxon>Adineta</taxon>
    </lineage>
</organism>
<dbReference type="AlphaFoldDB" id="A0A814PAS8"/>
<keyword evidence="1" id="KW-1133">Transmembrane helix</keyword>
<evidence type="ECO:0008006" key="4">
    <source>
        <dbReference type="Google" id="ProtNLM"/>
    </source>
</evidence>
<evidence type="ECO:0000313" key="3">
    <source>
        <dbReference type="Proteomes" id="UP000663852"/>
    </source>
</evidence>
<evidence type="ECO:0000313" key="2">
    <source>
        <dbReference type="EMBL" id="CAF1102168.1"/>
    </source>
</evidence>
<protein>
    <recommendedName>
        <fullName evidence="4">G protein-coupled receptor</fullName>
    </recommendedName>
</protein>
<dbReference type="Proteomes" id="UP000663852">
    <property type="component" value="Unassembled WGS sequence"/>
</dbReference>
<name>A0A814PAS8_ADIRI</name>
<feature type="transmembrane region" description="Helical" evidence="1">
    <location>
        <begin position="85"/>
        <end position="107"/>
    </location>
</feature>
<keyword evidence="1" id="KW-0812">Transmembrane</keyword>
<accession>A0A814PAS8</accession>
<reference evidence="2" key="1">
    <citation type="submission" date="2021-02" db="EMBL/GenBank/DDBJ databases">
        <authorList>
            <person name="Nowell W R."/>
        </authorList>
    </citation>
    <scope>NUCLEOTIDE SEQUENCE</scope>
</reference>
<dbReference type="OrthoDB" id="9411915at2759"/>
<dbReference type="SUPFAM" id="SSF81321">
    <property type="entry name" value="Family A G protein-coupled receptor-like"/>
    <property type="match status" value="1"/>
</dbReference>
<dbReference type="EMBL" id="CAJNOJ010000098">
    <property type="protein sequence ID" value="CAF1102168.1"/>
    <property type="molecule type" value="Genomic_DNA"/>
</dbReference>
<evidence type="ECO:0000256" key="1">
    <source>
        <dbReference type="SAM" id="Phobius"/>
    </source>
</evidence>
<keyword evidence="1" id="KW-0472">Membrane</keyword>
<sequence length="268" mass="31017">MDQWLAACVACERAVTAIQGVRFIKHKSTQTAKIIIIILLIFNIGTTIHDPIHRRLIDEEDNESGEKRIWCITTYPSRLQTFDHFMNTCNFFVPFVINFVSVAILIIKKSYLQASTQTRKRFLHLFREQIHQHQHLLIAPIALIVLALPRLIISYVSRCMESIDDMWENIFISSDVLSIINIRLEAYPTNSADIDMKRFGSKRIRRSYDITKSISRTLESPSLFIERGSVNILGYQQETCYHMYADNITVIGNLMVPSTYIPFSERKG</sequence>
<feature type="transmembrane region" description="Helical" evidence="1">
    <location>
        <begin position="32"/>
        <end position="49"/>
    </location>
</feature>
<proteinExistence type="predicted"/>